<keyword evidence="11" id="KW-1185">Reference proteome</keyword>
<evidence type="ECO:0000256" key="7">
    <source>
        <dbReference type="ARBA" id="ARBA00022679"/>
    </source>
</evidence>
<dbReference type="Gene3D" id="3.40.50.150">
    <property type="entry name" value="Vaccinia Virus protein VP39"/>
    <property type="match status" value="1"/>
</dbReference>
<name>A0A1M6I2I7_9FIRM</name>
<evidence type="ECO:0000256" key="3">
    <source>
        <dbReference type="ARBA" id="ARBA00011890"/>
    </source>
</evidence>
<dbReference type="InterPro" id="IPR000682">
    <property type="entry name" value="PCMT"/>
</dbReference>
<protein>
    <recommendedName>
        <fullName evidence="4 9">Protein-L-isoaspartate O-methyltransferase</fullName>
        <ecNumber evidence="3 9">2.1.1.77</ecNumber>
    </recommendedName>
</protein>
<dbReference type="EMBL" id="FQZL01000015">
    <property type="protein sequence ID" value="SHJ28454.1"/>
    <property type="molecule type" value="Genomic_DNA"/>
</dbReference>
<dbReference type="RefSeq" id="WP_073049614.1">
    <property type="nucleotide sequence ID" value="NZ_FQZL01000015.1"/>
</dbReference>
<evidence type="ECO:0000313" key="10">
    <source>
        <dbReference type="EMBL" id="SHJ28454.1"/>
    </source>
</evidence>
<dbReference type="GO" id="GO:0032259">
    <property type="term" value="P:methylation"/>
    <property type="evidence" value="ECO:0007669"/>
    <property type="project" value="UniProtKB-KW"/>
</dbReference>
<evidence type="ECO:0000256" key="9">
    <source>
        <dbReference type="NCBIfam" id="TIGR00080"/>
    </source>
</evidence>
<dbReference type="InterPro" id="IPR029063">
    <property type="entry name" value="SAM-dependent_MTases_sf"/>
</dbReference>
<reference evidence="10 11" key="1">
    <citation type="submission" date="2016-11" db="EMBL/GenBank/DDBJ databases">
        <authorList>
            <person name="Jaros S."/>
            <person name="Januszkiewicz K."/>
            <person name="Wedrychowicz H."/>
        </authorList>
    </citation>
    <scope>NUCLEOTIDE SEQUENCE [LARGE SCALE GENOMIC DNA]</scope>
    <source>
        <strain evidence="10 11">DSM 17477</strain>
    </source>
</reference>
<evidence type="ECO:0000313" key="11">
    <source>
        <dbReference type="Proteomes" id="UP000184052"/>
    </source>
</evidence>
<comment type="similarity">
    <text evidence="2">Belongs to the methyltransferase superfamily. L-isoaspartyl/D-aspartyl protein methyltransferase family.</text>
</comment>
<evidence type="ECO:0000256" key="1">
    <source>
        <dbReference type="ARBA" id="ARBA00004496"/>
    </source>
</evidence>
<dbReference type="CDD" id="cd02440">
    <property type="entry name" value="AdoMet_MTases"/>
    <property type="match status" value="1"/>
</dbReference>
<evidence type="ECO:0000256" key="6">
    <source>
        <dbReference type="ARBA" id="ARBA00022603"/>
    </source>
</evidence>
<dbReference type="OrthoDB" id="9772751at2"/>
<keyword evidence="5" id="KW-0963">Cytoplasm</keyword>
<dbReference type="SUPFAM" id="SSF53335">
    <property type="entry name" value="S-adenosyl-L-methionine-dependent methyltransferases"/>
    <property type="match status" value="1"/>
</dbReference>
<dbReference type="GO" id="GO:0004719">
    <property type="term" value="F:protein-L-isoaspartate (D-aspartate) O-methyltransferase activity"/>
    <property type="evidence" value="ECO:0007669"/>
    <property type="project" value="UniProtKB-UniRule"/>
</dbReference>
<evidence type="ECO:0000256" key="4">
    <source>
        <dbReference type="ARBA" id="ARBA00013346"/>
    </source>
</evidence>
<dbReference type="NCBIfam" id="TIGR00080">
    <property type="entry name" value="pimt"/>
    <property type="match status" value="1"/>
</dbReference>
<dbReference type="PROSITE" id="PS01279">
    <property type="entry name" value="PCMT"/>
    <property type="match status" value="1"/>
</dbReference>
<organism evidence="10 11">
    <name type="scientific">Dethiosulfatibacter aminovorans DSM 17477</name>
    <dbReference type="NCBI Taxonomy" id="1121476"/>
    <lineage>
        <taxon>Bacteria</taxon>
        <taxon>Bacillati</taxon>
        <taxon>Bacillota</taxon>
        <taxon>Tissierellia</taxon>
        <taxon>Dethiosulfatibacter</taxon>
    </lineage>
</organism>
<dbReference type="NCBIfam" id="NF001453">
    <property type="entry name" value="PRK00312.1"/>
    <property type="match status" value="1"/>
</dbReference>
<dbReference type="GO" id="GO:0030091">
    <property type="term" value="P:protein repair"/>
    <property type="evidence" value="ECO:0007669"/>
    <property type="project" value="UniProtKB-UniRule"/>
</dbReference>
<proteinExistence type="inferred from homology"/>
<dbReference type="Pfam" id="PF01135">
    <property type="entry name" value="PCMT"/>
    <property type="match status" value="1"/>
</dbReference>
<keyword evidence="8" id="KW-0949">S-adenosyl-L-methionine</keyword>
<dbReference type="Proteomes" id="UP000184052">
    <property type="component" value="Unassembled WGS sequence"/>
</dbReference>
<keyword evidence="7 10" id="KW-0808">Transferase</keyword>
<sequence>MDRKEQIIEYFNSLDRSLFMDINKDLADVDTALPIGYGQTVSQPSLVLEMTLLLDLREDSKVLEIGTGSGYQTAFLSKFSKTVFTIERIRELYDKTKIRLENMGFDNVYFKHEDGTMGWKKFAPFDRIMVTAAARFIPPSLLEQLAPNGIMVIPVGGSNYQELLVVKKDSEGKVSTECKGYVKFVPLIGKYE</sequence>
<evidence type="ECO:0000256" key="2">
    <source>
        <dbReference type="ARBA" id="ARBA00005369"/>
    </source>
</evidence>
<dbReference type="AlphaFoldDB" id="A0A1M6I2I7"/>
<evidence type="ECO:0000256" key="5">
    <source>
        <dbReference type="ARBA" id="ARBA00022490"/>
    </source>
</evidence>
<gene>
    <name evidence="10" type="ORF">SAMN02745751_02183</name>
</gene>
<evidence type="ECO:0000256" key="8">
    <source>
        <dbReference type="ARBA" id="ARBA00022691"/>
    </source>
</evidence>
<dbReference type="GO" id="GO:0005737">
    <property type="term" value="C:cytoplasm"/>
    <property type="evidence" value="ECO:0007669"/>
    <property type="project" value="UniProtKB-SubCell"/>
</dbReference>
<comment type="subcellular location">
    <subcellularLocation>
        <location evidence="1">Cytoplasm</location>
    </subcellularLocation>
</comment>
<keyword evidence="6 10" id="KW-0489">Methyltransferase</keyword>
<dbReference type="STRING" id="1121476.SAMN02745751_02183"/>
<dbReference type="PANTHER" id="PTHR11579:SF0">
    <property type="entry name" value="PROTEIN-L-ISOASPARTATE(D-ASPARTATE) O-METHYLTRANSFERASE"/>
    <property type="match status" value="1"/>
</dbReference>
<dbReference type="EC" id="2.1.1.77" evidence="3 9"/>
<accession>A0A1M6I2I7</accession>
<dbReference type="PANTHER" id="PTHR11579">
    <property type="entry name" value="PROTEIN-L-ISOASPARTATE O-METHYLTRANSFERASE"/>
    <property type="match status" value="1"/>
</dbReference>